<keyword evidence="3" id="KW-1185">Reference proteome</keyword>
<reference evidence="2 3" key="1">
    <citation type="submission" date="2018-03" db="EMBL/GenBank/DDBJ databases">
        <title>Aquarubrobacter algicola gen. nov., sp. nov., a novel actinobacterium isolated from shallow eutrophic lake during the end of cyanobacterial harmful algal blooms.</title>
        <authorList>
            <person name="Chun S.J."/>
        </authorList>
    </citation>
    <scope>NUCLEOTIDE SEQUENCE [LARGE SCALE GENOMIC DNA]</scope>
    <source>
        <strain evidence="2 3">Seoho-28</strain>
    </source>
</reference>
<gene>
    <name evidence="2" type="ORF">C7Y72_21040</name>
</gene>
<dbReference type="Proteomes" id="UP000240739">
    <property type="component" value="Unassembled WGS sequence"/>
</dbReference>
<feature type="compositionally biased region" description="Basic residues" evidence="1">
    <location>
        <begin position="149"/>
        <end position="162"/>
    </location>
</feature>
<dbReference type="Pfam" id="PF01527">
    <property type="entry name" value="HTH_Tnp_1"/>
    <property type="match status" value="1"/>
</dbReference>
<dbReference type="SUPFAM" id="SSF48295">
    <property type="entry name" value="TrpR-like"/>
    <property type="match status" value="1"/>
</dbReference>
<comment type="caution">
    <text evidence="2">The sequence shown here is derived from an EMBL/GenBank/DDBJ whole genome shotgun (WGS) entry which is preliminary data.</text>
</comment>
<feature type="region of interest" description="Disordered" evidence="1">
    <location>
        <begin position="1"/>
        <end position="40"/>
    </location>
</feature>
<feature type="compositionally biased region" description="Basic residues" evidence="1">
    <location>
        <begin position="7"/>
        <end position="16"/>
    </location>
</feature>
<evidence type="ECO:0000313" key="3">
    <source>
        <dbReference type="Proteomes" id="UP000240739"/>
    </source>
</evidence>
<dbReference type="GO" id="GO:0043565">
    <property type="term" value="F:sequence-specific DNA binding"/>
    <property type="evidence" value="ECO:0007669"/>
    <property type="project" value="InterPro"/>
</dbReference>
<feature type="region of interest" description="Disordered" evidence="1">
    <location>
        <begin position="123"/>
        <end position="185"/>
    </location>
</feature>
<dbReference type="GO" id="GO:0006313">
    <property type="term" value="P:DNA transposition"/>
    <property type="evidence" value="ECO:0007669"/>
    <property type="project" value="InterPro"/>
</dbReference>
<proteinExistence type="predicted"/>
<dbReference type="InterPro" id="IPR002514">
    <property type="entry name" value="Transposase_8"/>
</dbReference>
<organism evidence="2 3">
    <name type="scientific">Paraconexibacter algicola</name>
    <dbReference type="NCBI Taxonomy" id="2133960"/>
    <lineage>
        <taxon>Bacteria</taxon>
        <taxon>Bacillati</taxon>
        <taxon>Actinomycetota</taxon>
        <taxon>Thermoleophilia</taxon>
        <taxon>Solirubrobacterales</taxon>
        <taxon>Paraconexibacteraceae</taxon>
        <taxon>Paraconexibacter</taxon>
    </lineage>
</organism>
<name>A0A2T4UBH4_9ACTN</name>
<protein>
    <recommendedName>
        <fullName evidence="4">Transposase</fullName>
    </recommendedName>
</protein>
<dbReference type="AlphaFoldDB" id="A0A2T4UBH4"/>
<dbReference type="Gene3D" id="1.10.10.10">
    <property type="entry name" value="Winged helix-like DNA-binding domain superfamily/Winged helix DNA-binding domain"/>
    <property type="match status" value="1"/>
</dbReference>
<sequence length="185" mass="20979">MSPRTGSSRRRGRRPSRVAIPSGAPRSMAARHPSEEDLMGETRKYRKFTAQQKTELVLASLRGQKTIAELCREHDISETLLRRWREQFLAAGAQRLSAKAERTELDELRSQVSKLERALGRKTMEVEVAPRSGHRRGNSCGDRSEHARRPFPRVRRARPPRRPGREGRADQPAGDLPTADPTAER</sequence>
<dbReference type="GO" id="GO:0004803">
    <property type="term" value="F:transposase activity"/>
    <property type="evidence" value="ECO:0007669"/>
    <property type="project" value="InterPro"/>
</dbReference>
<dbReference type="InterPro" id="IPR010921">
    <property type="entry name" value="Trp_repressor/repl_initiator"/>
</dbReference>
<evidence type="ECO:0008006" key="4">
    <source>
        <dbReference type="Google" id="ProtNLM"/>
    </source>
</evidence>
<dbReference type="EMBL" id="PYYB01000005">
    <property type="protein sequence ID" value="PTL54242.1"/>
    <property type="molecule type" value="Genomic_DNA"/>
</dbReference>
<evidence type="ECO:0000313" key="2">
    <source>
        <dbReference type="EMBL" id="PTL54242.1"/>
    </source>
</evidence>
<accession>A0A2T4UBH4</accession>
<evidence type="ECO:0000256" key="1">
    <source>
        <dbReference type="SAM" id="MobiDB-lite"/>
    </source>
</evidence>
<dbReference type="InterPro" id="IPR036388">
    <property type="entry name" value="WH-like_DNA-bd_sf"/>
</dbReference>